<name>A0A8H7D596_9AGAR</name>
<accession>A0A8H7D596</accession>
<evidence type="ECO:0000256" key="6">
    <source>
        <dbReference type="ARBA" id="ARBA00048233"/>
    </source>
</evidence>
<keyword evidence="3" id="KW-0479">Metal-binding</keyword>
<comment type="catalytic activity">
    <reaction evidence="7">
        <text>L-tyrosine + O2 = L-dopaquinone + H2O</text>
        <dbReference type="Rhea" id="RHEA:18117"/>
        <dbReference type="ChEBI" id="CHEBI:15377"/>
        <dbReference type="ChEBI" id="CHEBI:15379"/>
        <dbReference type="ChEBI" id="CHEBI:57924"/>
        <dbReference type="ChEBI" id="CHEBI:58315"/>
        <dbReference type="EC" id="1.14.18.1"/>
    </reaction>
</comment>
<keyword evidence="10" id="KW-1185">Reference proteome</keyword>
<dbReference type="SUPFAM" id="SSF48056">
    <property type="entry name" value="Di-copper centre-containing domain"/>
    <property type="match status" value="1"/>
</dbReference>
<evidence type="ECO:0000256" key="3">
    <source>
        <dbReference type="ARBA" id="ARBA00022723"/>
    </source>
</evidence>
<evidence type="ECO:0000256" key="5">
    <source>
        <dbReference type="ARBA" id="ARBA00023101"/>
    </source>
</evidence>
<dbReference type="PANTHER" id="PTHR11474">
    <property type="entry name" value="TYROSINASE FAMILY MEMBER"/>
    <property type="match status" value="1"/>
</dbReference>
<reference evidence="9" key="1">
    <citation type="submission" date="2020-05" db="EMBL/GenBank/DDBJ databases">
        <title>Mycena genomes resolve the evolution of fungal bioluminescence.</title>
        <authorList>
            <person name="Tsai I.J."/>
        </authorList>
    </citation>
    <scope>NUCLEOTIDE SEQUENCE</scope>
    <source>
        <strain evidence="9">160909Yilan</strain>
    </source>
</reference>
<dbReference type="GO" id="GO:0046872">
    <property type="term" value="F:metal ion binding"/>
    <property type="evidence" value="ECO:0007669"/>
    <property type="project" value="UniProtKB-KW"/>
</dbReference>
<keyword evidence="4" id="KW-0186">Copper</keyword>
<dbReference type="EC" id="1.14.18.1" evidence="2"/>
<proteinExistence type="inferred from homology"/>
<sequence>MASDTTYTITGCKGGVQPRLEIRDLHKNKEQFTLFVLAFNDVKRANYETAAARYVEIAGIHGLPYSRWPGDPKGQSTGDPGEDGQWGGYCHHASVLFPTWHRPYVLALEQTISEAAHEIAERFAHEYPAEAGKWREAATKLRFPFWDWTLPETGTQGLPDIVKVENVQITMPDNKSISAPNPIAYYDFQGALPKGFVNREEDNPLLPKDTPKSAYYAYYAQWTRTYRWPASQPNNPAEDYAQIDKSVHANVIAKTFTIAWIGF</sequence>
<dbReference type="InterPro" id="IPR050316">
    <property type="entry name" value="Tyrosinase/Hemocyanin"/>
</dbReference>
<dbReference type="Proteomes" id="UP000623467">
    <property type="component" value="Unassembled WGS sequence"/>
</dbReference>
<comment type="caution">
    <text evidence="9">The sequence shown here is derived from an EMBL/GenBank/DDBJ whole genome shotgun (WGS) entry which is preliminary data.</text>
</comment>
<dbReference type="EMBL" id="JACAZH010000009">
    <property type="protein sequence ID" value="KAF7359308.1"/>
    <property type="molecule type" value="Genomic_DNA"/>
</dbReference>
<dbReference type="AlphaFoldDB" id="A0A8H7D596"/>
<evidence type="ECO:0000256" key="7">
    <source>
        <dbReference type="ARBA" id="ARBA00048881"/>
    </source>
</evidence>
<organism evidence="9 10">
    <name type="scientific">Mycena sanguinolenta</name>
    <dbReference type="NCBI Taxonomy" id="230812"/>
    <lineage>
        <taxon>Eukaryota</taxon>
        <taxon>Fungi</taxon>
        <taxon>Dikarya</taxon>
        <taxon>Basidiomycota</taxon>
        <taxon>Agaricomycotina</taxon>
        <taxon>Agaricomycetes</taxon>
        <taxon>Agaricomycetidae</taxon>
        <taxon>Agaricales</taxon>
        <taxon>Marasmiineae</taxon>
        <taxon>Mycenaceae</taxon>
        <taxon>Mycena</taxon>
    </lineage>
</organism>
<evidence type="ECO:0000256" key="4">
    <source>
        <dbReference type="ARBA" id="ARBA00023008"/>
    </source>
</evidence>
<keyword evidence="5" id="KW-0470">Melanin biosynthesis</keyword>
<comment type="catalytic activity">
    <reaction evidence="6">
        <text>2 L-dopa + O2 = 2 L-dopaquinone + 2 H2O</text>
        <dbReference type="Rhea" id="RHEA:34287"/>
        <dbReference type="ChEBI" id="CHEBI:15377"/>
        <dbReference type="ChEBI" id="CHEBI:15379"/>
        <dbReference type="ChEBI" id="CHEBI:57504"/>
        <dbReference type="ChEBI" id="CHEBI:57924"/>
        <dbReference type="EC" id="1.14.18.1"/>
    </reaction>
</comment>
<evidence type="ECO:0000313" key="9">
    <source>
        <dbReference type="EMBL" id="KAF7359308.1"/>
    </source>
</evidence>
<dbReference type="PROSITE" id="PS00497">
    <property type="entry name" value="TYROSINASE_1"/>
    <property type="match status" value="1"/>
</dbReference>
<dbReference type="GO" id="GO:0004503">
    <property type="term" value="F:tyrosinase activity"/>
    <property type="evidence" value="ECO:0007669"/>
    <property type="project" value="UniProtKB-EC"/>
</dbReference>
<evidence type="ECO:0000256" key="2">
    <source>
        <dbReference type="ARBA" id="ARBA00011906"/>
    </source>
</evidence>
<evidence type="ECO:0000259" key="8">
    <source>
        <dbReference type="PROSITE" id="PS00497"/>
    </source>
</evidence>
<evidence type="ECO:0000256" key="1">
    <source>
        <dbReference type="ARBA" id="ARBA00009928"/>
    </source>
</evidence>
<dbReference type="PANTHER" id="PTHR11474:SF76">
    <property type="entry name" value="SHKT DOMAIN-CONTAINING PROTEIN"/>
    <property type="match status" value="1"/>
</dbReference>
<feature type="domain" description="Tyrosinase copper-binding" evidence="8">
    <location>
        <begin position="91"/>
        <end position="109"/>
    </location>
</feature>
<protein>
    <recommendedName>
        <fullName evidence="2">tyrosinase</fullName>
        <ecNumber evidence="2">1.14.18.1</ecNumber>
    </recommendedName>
</protein>
<dbReference type="InterPro" id="IPR008922">
    <property type="entry name" value="Di-copper_centre_dom_sf"/>
</dbReference>
<evidence type="ECO:0000313" key="10">
    <source>
        <dbReference type="Proteomes" id="UP000623467"/>
    </source>
</evidence>
<comment type="similarity">
    <text evidence="1">Belongs to the tyrosinase family.</text>
</comment>
<dbReference type="OrthoDB" id="6132182at2759"/>
<dbReference type="Pfam" id="PF00264">
    <property type="entry name" value="Tyrosinase"/>
    <property type="match status" value="1"/>
</dbReference>
<gene>
    <name evidence="9" type="ORF">MSAN_01273200</name>
</gene>
<dbReference type="Gene3D" id="1.10.1280.10">
    <property type="entry name" value="Di-copper center containing domain from catechol oxidase"/>
    <property type="match status" value="1"/>
</dbReference>
<dbReference type="InterPro" id="IPR002227">
    <property type="entry name" value="Tyrosinase_Cu-bd"/>
</dbReference>
<dbReference type="GO" id="GO:0042438">
    <property type="term" value="P:melanin biosynthetic process"/>
    <property type="evidence" value="ECO:0007669"/>
    <property type="project" value="UniProtKB-KW"/>
</dbReference>